<dbReference type="Proteomes" id="UP000549882">
    <property type="component" value="Unassembled WGS sequence"/>
</dbReference>
<name>A0A7W9D5G6_9HYPH</name>
<evidence type="ECO:0000256" key="1">
    <source>
        <dbReference type="SAM" id="SignalP"/>
    </source>
</evidence>
<accession>A0A7W9D5G6</accession>
<dbReference type="AlphaFoldDB" id="A0A7W9D5G6"/>
<gene>
    <name evidence="2" type="ORF">GGD50_006627</name>
</gene>
<evidence type="ECO:0000313" key="3">
    <source>
        <dbReference type="Proteomes" id="UP000549882"/>
    </source>
</evidence>
<feature type="chain" id="PRO_5031412754" evidence="1">
    <location>
        <begin position="26"/>
        <end position="218"/>
    </location>
</feature>
<proteinExistence type="predicted"/>
<dbReference type="EMBL" id="JACHBI010000031">
    <property type="protein sequence ID" value="MBB5577971.1"/>
    <property type="molecule type" value="Genomic_DNA"/>
</dbReference>
<comment type="caution">
    <text evidence="2">The sequence shown here is derived from an EMBL/GenBank/DDBJ whole genome shotgun (WGS) entry which is preliminary data.</text>
</comment>
<sequence length="218" mass="23281">MRFVSTGIFLGILAGAAPLSHKAYAGDLVIWSPVKVAPRTYHATIGFRLPMAWEMSAGADVGLGGAAGGTILTGSELATLWGRAVDDRSNFSGNSRREVAVRVDTLKGSGMMYLGRSRNWIFSQDIDMQMLRSLNVSYATTQAVPASITASQAVTIIFPWTGTSISASGEVTDAKDAFSSRFAFKQAVAPNLNLTASLTDPLTLTPAGNVRVDYRIKW</sequence>
<organism evidence="2 3">
    <name type="scientific">Rhizobium paranaense</name>
    <dbReference type="NCBI Taxonomy" id="1650438"/>
    <lineage>
        <taxon>Bacteria</taxon>
        <taxon>Pseudomonadati</taxon>
        <taxon>Pseudomonadota</taxon>
        <taxon>Alphaproteobacteria</taxon>
        <taxon>Hyphomicrobiales</taxon>
        <taxon>Rhizobiaceae</taxon>
        <taxon>Rhizobium/Agrobacterium group</taxon>
        <taxon>Rhizobium</taxon>
    </lineage>
</organism>
<evidence type="ECO:0000313" key="2">
    <source>
        <dbReference type="EMBL" id="MBB5577971.1"/>
    </source>
</evidence>
<protein>
    <submittedName>
        <fullName evidence="2">Uncharacterized protein</fullName>
    </submittedName>
</protein>
<reference evidence="2 3" key="1">
    <citation type="submission" date="2020-08" db="EMBL/GenBank/DDBJ databases">
        <title>Genomic Encyclopedia of Type Strains, Phase IV (KMG-V): Genome sequencing to study the core and pangenomes of soil and plant-associated prokaryotes.</title>
        <authorList>
            <person name="Whitman W."/>
        </authorList>
    </citation>
    <scope>NUCLEOTIDE SEQUENCE [LARGE SCALE GENOMIC DNA]</scope>
    <source>
        <strain evidence="2 3">SEMIA 4064</strain>
    </source>
</reference>
<keyword evidence="1" id="KW-0732">Signal</keyword>
<feature type="signal peptide" evidence="1">
    <location>
        <begin position="1"/>
        <end position="25"/>
    </location>
</feature>
<dbReference type="RefSeq" id="WP_183941259.1">
    <property type="nucleotide sequence ID" value="NZ_JACHBI010000031.1"/>
</dbReference>
<keyword evidence="3" id="KW-1185">Reference proteome</keyword>